<feature type="transmembrane region" description="Helical" evidence="1">
    <location>
        <begin position="12"/>
        <end position="36"/>
    </location>
</feature>
<dbReference type="KEGG" id="amc:MADE_1011005"/>
<organism evidence="2 3">
    <name type="scientific">Alteromonas mediterranea (strain DSM 17117 / CIP 110805 / LMG 28347 / Deep ecotype)</name>
    <dbReference type="NCBI Taxonomy" id="1774373"/>
    <lineage>
        <taxon>Bacteria</taxon>
        <taxon>Pseudomonadati</taxon>
        <taxon>Pseudomonadota</taxon>
        <taxon>Gammaproteobacteria</taxon>
        <taxon>Alteromonadales</taxon>
        <taxon>Alteromonadaceae</taxon>
        <taxon>Alteromonas/Salinimonas group</taxon>
        <taxon>Alteromonas</taxon>
    </lineage>
</organism>
<dbReference type="AlphaFoldDB" id="F2G452"/>
<evidence type="ECO:0000313" key="3">
    <source>
        <dbReference type="Proteomes" id="UP000001870"/>
    </source>
</evidence>
<keyword evidence="1" id="KW-0812">Transmembrane</keyword>
<evidence type="ECO:0000313" key="2">
    <source>
        <dbReference type="EMBL" id="AEA98339.1"/>
    </source>
</evidence>
<dbReference type="RefSeq" id="WP_012518662.1">
    <property type="nucleotide sequence ID" value="NC_011138.3"/>
</dbReference>
<feature type="transmembrane region" description="Helical" evidence="1">
    <location>
        <begin position="56"/>
        <end position="76"/>
    </location>
</feature>
<keyword evidence="1" id="KW-1133">Transmembrane helix</keyword>
<dbReference type="EMBL" id="CP001103">
    <property type="protein sequence ID" value="AEA98339.1"/>
    <property type="molecule type" value="Genomic_DNA"/>
</dbReference>
<keyword evidence="1" id="KW-0472">Membrane</keyword>
<reference evidence="2 3" key="2">
    <citation type="journal article" date="2015" name="Antonie Van Leeuwenhoek">
        <title>Ecophysiological diversity of a novel member of the genus Alteromonas, and description of Alteromonas mediterranea sp. nov.</title>
        <authorList>
            <person name="Ivanova E.P."/>
            <person name="Lopez-Perez M."/>
            <person name="Zabalos M."/>
            <person name="Nguyen S.H."/>
            <person name="Webb H.K."/>
            <person name="Ryan J."/>
            <person name="Lagutin K."/>
            <person name="Vyssotski M."/>
            <person name="Crawford R.J."/>
            <person name="Rodriguez-Valera F."/>
        </authorList>
    </citation>
    <scope>NUCLEOTIDE SEQUENCE [LARGE SCALE GENOMIC DNA]</scope>
    <source>
        <strain evidence="3">DSM 17117 / CIP 110805 / LMG 28347 / Deep ecotype</strain>
    </source>
</reference>
<keyword evidence="3" id="KW-1185">Reference proteome</keyword>
<evidence type="ECO:0000256" key="1">
    <source>
        <dbReference type="SAM" id="Phobius"/>
    </source>
</evidence>
<dbReference type="HOGENOM" id="CLU_165916_0_0_6"/>
<gene>
    <name evidence="2" type="ordered locus">MADE_1011005</name>
</gene>
<name>F2G452_ALTMD</name>
<accession>F2G452</accession>
<dbReference type="Proteomes" id="UP000001870">
    <property type="component" value="Chromosome"/>
</dbReference>
<reference evidence="2 3" key="1">
    <citation type="journal article" date="2008" name="ISME J.">
        <title>Comparative genomics of two ecotypes of the marine planktonic copiotroph Alteromonas macleodii suggests alternative lifestyles associated with different kinds of particulate organic matter.</title>
        <authorList>
            <person name="Ivars-Martinez E."/>
            <person name="Martin-Cuadrado A.B."/>
            <person name="D'Auria G."/>
            <person name="Mira A."/>
            <person name="Ferriera S."/>
            <person name="Johnson J."/>
            <person name="Friedman R."/>
            <person name="Rodriguez-Valera F."/>
        </authorList>
    </citation>
    <scope>NUCLEOTIDE SEQUENCE [LARGE SCALE GENOMIC DNA]</scope>
    <source>
        <strain evidence="3">DSM 17117 / CIP 110805 / LMG 28347 / Deep ecotype</strain>
    </source>
</reference>
<sequence>MRPYANLKTNNLGLVLIIARLLAYVGFGLLFLSLIIAVSKYSAGINTFMHISAISLLPHSLYSLFGSSVLASLIAIEDTLKTKSNRSVSENKI</sequence>
<proteinExistence type="predicted"/>
<protein>
    <submittedName>
        <fullName evidence="2">Uncharacterized protein</fullName>
    </submittedName>
</protein>